<dbReference type="InterPro" id="IPR039670">
    <property type="entry name" value="NPC2-like"/>
</dbReference>
<comment type="subcellular location">
    <subcellularLocation>
        <location evidence="1">Secreted</location>
    </subcellularLocation>
</comment>
<dbReference type="EMBL" id="CAJNOC010000709">
    <property type="protein sequence ID" value="CAF0794343.1"/>
    <property type="molecule type" value="Genomic_DNA"/>
</dbReference>
<dbReference type="AlphaFoldDB" id="A0A813S3J8"/>
<dbReference type="CDD" id="cd00916">
    <property type="entry name" value="Npc2_like"/>
    <property type="match status" value="1"/>
</dbReference>
<dbReference type="InterPro" id="IPR033916">
    <property type="entry name" value="ML_Npc2-like"/>
</dbReference>
<evidence type="ECO:0000256" key="2">
    <source>
        <dbReference type="ARBA" id="ARBA00006370"/>
    </source>
</evidence>
<protein>
    <recommendedName>
        <fullName evidence="7">MD-2-related lipid-recognition domain-containing protein</fullName>
    </recommendedName>
</protein>
<keyword evidence="3" id="KW-0964">Secreted</keyword>
<dbReference type="InterPro" id="IPR003172">
    <property type="entry name" value="ML_dom"/>
</dbReference>
<accession>A0A813S3J8</accession>
<gene>
    <name evidence="8" type="ORF">OXX778_LOCUS6133</name>
</gene>
<evidence type="ECO:0000256" key="3">
    <source>
        <dbReference type="ARBA" id="ARBA00022525"/>
    </source>
</evidence>
<proteinExistence type="inferred from homology"/>
<dbReference type="Pfam" id="PF02221">
    <property type="entry name" value="E1_DerP2_DerF2"/>
    <property type="match status" value="1"/>
</dbReference>
<comment type="similarity">
    <text evidence="2">Belongs to the NPC2 family.</text>
</comment>
<dbReference type="FunFam" id="2.60.40.770:FF:000001">
    <property type="entry name" value="NPC intracellular cholesterol transporter 2"/>
    <property type="match status" value="1"/>
</dbReference>
<feature type="chain" id="PRO_5032518443" description="MD-2-related lipid-recognition domain-containing protein" evidence="6">
    <location>
        <begin position="23"/>
        <end position="151"/>
    </location>
</feature>
<evidence type="ECO:0000313" key="8">
    <source>
        <dbReference type="EMBL" id="CAF0794343.1"/>
    </source>
</evidence>
<dbReference type="SUPFAM" id="SSF81296">
    <property type="entry name" value="E set domains"/>
    <property type="match status" value="1"/>
</dbReference>
<dbReference type="SMART" id="SM00737">
    <property type="entry name" value="ML"/>
    <property type="match status" value="1"/>
</dbReference>
<dbReference type="OrthoDB" id="4937502at2759"/>
<evidence type="ECO:0000256" key="4">
    <source>
        <dbReference type="ARBA" id="ARBA00022729"/>
    </source>
</evidence>
<sequence length="151" mass="15985">KKKMLKSLLVFAILALTNLSNAQITWKDCGSKNGAVTSLEVEGCSATPCTLKKGQDASMLVKFNQKIAANTVSAKVSGVILGVPIPFPLPESNACNLAATCPASANTENQVALKLPILNEYPSLSVDVRIQFLGDSNTNIVCFQFPVKISS</sequence>
<evidence type="ECO:0000256" key="1">
    <source>
        <dbReference type="ARBA" id="ARBA00004613"/>
    </source>
</evidence>
<dbReference type="GO" id="GO:0005576">
    <property type="term" value="C:extracellular region"/>
    <property type="evidence" value="ECO:0007669"/>
    <property type="project" value="UniProtKB-SubCell"/>
</dbReference>
<dbReference type="Gene3D" id="2.60.40.770">
    <property type="match status" value="1"/>
</dbReference>
<name>A0A813S3J8_9BILA</name>
<dbReference type="PANTHER" id="PTHR11306:SF36">
    <property type="entry name" value="NIEMANN-PICK TYPE C-2C-RELATED"/>
    <property type="match status" value="1"/>
</dbReference>
<evidence type="ECO:0000256" key="5">
    <source>
        <dbReference type="ARBA" id="ARBA00023157"/>
    </source>
</evidence>
<keyword evidence="4 6" id="KW-0732">Signal</keyword>
<feature type="non-terminal residue" evidence="8">
    <location>
        <position position="1"/>
    </location>
</feature>
<feature type="domain" description="MD-2-related lipid-recognition" evidence="7">
    <location>
        <begin position="26"/>
        <end position="147"/>
    </location>
</feature>
<feature type="signal peptide" evidence="6">
    <location>
        <begin position="1"/>
        <end position="22"/>
    </location>
</feature>
<keyword evidence="5" id="KW-1015">Disulfide bond</keyword>
<dbReference type="GO" id="GO:0032367">
    <property type="term" value="P:intracellular cholesterol transport"/>
    <property type="evidence" value="ECO:0007669"/>
    <property type="project" value="InterPro"/>
</dbReference>
<organism evidence="8 9">
    <name type="scientific">Brachionus calyciflorus</name>
    <dbReference type="NCBI Taxonomy" id="104777"/>
    <lineage>
        <taxon>Eukaryota</taxon>
        <taxon>Metazoa</taxon>
        <taxon>Spiralia</taxon>
        <taxon>Gnathifera</taxon>
        <taxon>Rotifera</taxon>
        <taxon>Eurotatoria</taxon>
        <taxon>Monogononta</taxon>
        <taxon>Pseudotrocha</taxon>
        <taxon>Ploima</taxon>
        <taxon>Brachionidae</taxon>
        <taxon>Brachionus</taxon>
    </lineage>
</organism>
<keyword evidence="9" id="KW-1185">Reference proteome</keyword>
<dbReference type="Proteomes" id="UP000663879">
    <property type="component" value="Unassembled WGS sequence"/>
</dbReference>
<dbReference type="GO" id="GO:0032934">
    <property type="term" value="F:sterol binding"/>
    <property type="evidence" value="ECO:0007669"/>
    <property type="project" value="InterPro"/>
</dbReference>
<reference evidence="8" key="1">
    <citation type="submission" date="2021-02" db="EMBL/GenBank/DDBJ databases">
        <authorList>
            <person name="Nowell W R."/>
        </authorList>
    </citation>
    <scope>NUCLEOTIDE SEQUENCE</scope>
    <source>
        <strain evidence="8">Ploen Becks lab</strain>
    </source>
</reference>
<evidence type="ECO:0000259" key="7">
    <source>
        <dbReference type="SMART" id="SM00737"/>
    </source>
</evidence>
<comment type="caution">
    <text evidence="8">The sequence shown here is derived from an EMBL/GenBank/DDBJ whole genome shotgun (WGS) entry which is preliminary data.</text>
</comment>
<evidence type="ECO:0000256" key="6">
    <source>
        <dbReference type="SAM" id="SignalP"/>
    </source>
</evidence>
<dbReference type="PANTHER" id="PTHR11306">
    <property type="entry name" value="NIEMANN PICK TYPE C2 PROTEIN NPC2-RELATED"/>
    <property type="match status" value="1"/>
</dbReference>
<evidence type="ECO:0000313" key="9">
    <source>
        <dbReference type="Proteomes" id="UP000663879"/>
    </source>
</evidence>
<dbReference type="InterPro" id="IPR014756">
    <property type="entry name" value="Ig_E-set"/>
</dbReference>